<dbReference type="EMBL" id="LEPB01000004">
    <property type="protein sequence ID" value="RCA11369.1"/>
    <property type="molecule type" value="Genomic_DNA"/>
</dbReference>
<proteinExistence type="predicted"/>
<dbReference type="InterPro" id="IPR016181">
    <property type="entry name" value="Acyl_CoA_acyltransferase"/>
</dbReference>
<dbReference type="Proteomes" id="UP000252797">
    <property type="component" value="Unassembled WGS sequence"/>
</dbReference>
<dbReference type="RefSeq" id="WP_113846082.1">
    <property type="nucleotide sequence ID" value="NZ_CP116579.1"/>
</dbReference>
<dbReference type="InterPro" id="IPR051531">
    <property type="entry name" value="N-acetyltransferase"/>
</dbReference>
<dbReference type="PANTHER" id="PTHR43792:SF1">
    <property type="entry name" value="N-ACETYLTRANSFERASE DOMAIN-CONTAINING PROTEIN"/>
    <property type="match status" value="1"/>
</dbReference>
<dbReference type="InterPro" id="IPR000182">
    <property type="entry name" value="GNAT_dom"/>
</dbReference>
<dbReference type="Pfam" id="PF13302">
    <property type="entry name" value="Acetyltransf_3"/>
    <property type="match status" value="1"/>
</dbReference>
<dbReference type="CDD" id="cd04301">
    <property type="entry name" value="NAT_SF"/>
    <property type="match status" value="1"/>
</dbReference>
<dbReference type="PROSITE" id="PS51186">
    <property type="entry name" value="GNAT"/>
    <property type="match status" value="1"/>
</dbReference>
<organism evidence="2 3">
    <name type="scientific">Enterococcus durans</name>
    <dbReference type="NCBI Taxonomy" id="53345"/>
    <lineage>
        <taxon>Bacteria</taxon>
        <taxon>Bacillati</taxon>
        <taxon>Bacillota</taxon>
        <taxon>Bacilli</taxon>
        <taxon>Lactobacillales</taxon>
        <taxon>Enterococcaceae</taxon>
        <taxon>Enterococcus</taxon>
    </lineage>
</organism>
<gene>
    <name evidence="2" type="ORF">EA71_02126</name>
</gene>
<name>A0A367CFI5_9ENTE</name>
<dbReference type="PANTHER" id="PTHR43792">
    <property type="entry name" value="GNAT FAMILY, PUTATIVE (AFU_ORTHOLOGUE AFUA_3G00765)-RELATED-RELATED"/>
    <property type="match status" value="1"/>
</dbReference>
<accession>A0A367CFI5</accession>
<dbReference type="SUPFAM" id="SSF55729">
    <property type="entry name" value="Acyl-CoA N-acyltransferases (Nat)"/>
    <property type="match status" value="1"/>
</dbReference>
<reference evidence="2 3" key="1">
    <citation type="submission" date="2015-06" db="EMBL/GenBank/DDBJ databases">
        <title>The Genome Sequence of Enterococcus durans 4EA1.</title>
        <authorList>
            <consortium name="The Broad Institute Genomics Platform"/>
            <consortium name="The Broad Institute Genome Sequencing Center for Infectious Disease"/>
            <person name="Earl A.M."/>
            <person name="Van Tyne D."/>
            <person name="Lebreton F."/>
            <person name="Saavedra J.T."/>
            <person name="Gilmore M.S."/>
            <person name="Manson Mcguire A."/>
            <person name="Clock S."/>
            <person name="Crupain M."/>
            <person name="Rangan U."/>
            <person name="Young S."/>
            <person name="Abouelleil A."/>
            <person name="Cao P."/>
            <person name="Chapman S.B."/>
            <person name="Griggs A."/>
            <person name="Priest M."/>
            <person name="Shea T."/>
            <person name="Wortman J."/>
            <person name="Nusbaum C."/>
            <person name="Birren B."/>
        </authorList>
    </citation>
    <scope>NUCLEOTIDE SEQUENCE [LARGE SCALE GENOMIC DNA]</scope>
    <source>
        <strain evidence="2 3">4EA1</strain>
    </source>
</reference>
<dbReference type="STRING" id="53345.LIU_11135"/>
<evidence type="ECO:0000313" key="3">
    <source>
        <dbReference type="Proteomes" id="UP000252797"/>
    </source>
</evidence>
<sequence length="171" mass="20222">MKTKRLSIRKFTEEDWQDLFDYLSKEEVVEFEPYDVLSIEECKKEAIRRSQDDSFWAVCIAETNKLIGNIYLASQEFDTWELGYVFNPEFQGKGYATEAALALIEHAFKEKHAHRIFARCNPLNVSSWQLLERLGLRREGHLRQNIWFKKDGQGKPIWVDTFEYAILASEY</sequence>
<dbReference type="AlphaFoldDB" id="A0A367CFI5"/>
<protein>
    <recommendedName>
        <fullName evidence="1">N-acetyltransferase domain-containing protein</fullName>
    </recommendedName>
</protein>
<feature type="domain" description="N-acetyltransferase" evidence="1">
    <location>
        <begin position="6"/>
        <end position="153"/>
    </location>
</feature>
<comment type="caution">
    <text evidence="2">The sequence shown here is derived from an EMBL/GenBank/DDBJ whole genome shotgun (WGS) entry which is preliminary data.</text>
</comment>
<evidence type="ECO:0000313" key="2">
    <source>
        <dbReference type="EMBL" id="RCA11369.1"/>
    </source>
</evidence>
<dbReference type="Gene3D" id="3.40.630.30">
    <property type="match status" value="1"/>
</dbReference>
<evidence type="ECO:0000259" key="1">
    <source>
        <dbReference type="PROSITE" id="PS51186"/>
    </source>
</evidence>
<dbReference type="GO" id="GO:0016747">
    <property type="term" value="F:acyltransferase activity, transferring groups other than amino-acyl groups"/>
    <property type="evidence" value="ECO:0007669"/>
    <property type="project" value="InterPro"/>
</dbReference>